<dbReference type="GeneID" id="111132981"/>
<dbReference type="Proteomes" id="UP000694844">
    <property type="component" value="Chromosome 5"/>
</dbReference>
<organism evidence="2 3">
    <name type="scientific">Crassostrea virginica</name>
    <name type="common">Eastern oyster</name>
    <dbReference type="NCBI Taxonomy" id="6565"/>
    <lineage>
        <taxon>Eukaryota</taxon>
        <taxon>Metazoa</taxon>
        <taxon>Spiralia</taxon>
        <taxon>Lophotrochozoa</taxon>
        <taxon>Mollusca</taxon>
        <taxon>Bivalvia</taxon>
        <taxon>Autobranchia</taxon>
        <taxon>Pteriomorphia</taxon>
        <taxon>Ostreida</taxon>
        <taxon>Ostreoidea</taxon>
        <taxon>Ostreidae</taxon>
        <taxon>Crassostrea</taxon>
    </lineage>
</organism>
<sequence length="328" mass="36995">MNDAPEVPTKFAEKMPQKKGTPQYGDSFAGDYCRLLNSKAHGRSPKAIKRTKKKDRREMLQVTDITTLEDRRIVLTTFCGKIIVLNPDGAYLFTENFYAVFDKCTPISRDEIAVSCGFQVRFFSVHDMDVIEEKEKCLDYQYDSTTVHGISYKGQSLLMSCNLQTVDSSQSPELKLVDMKRRSTKTISCSRFKFPGVVLLNSDCKTIFVADQINQTVTSLDDNGNVLWEKIEAKNPTSLTLANDILAVAYEKFSRIKCFSATNGDFLRGIEMAVGVSNNACLTNNLSEIIICASDHPVGEMFDFVVFAPLKYVRKRSLTSKLSKLWFH</sequence>
<keyword evidence="2" id="KW-1185">Reference proteome</keyword>
<evidence type="ECO:0000313" key="4">
    <source>
        <dbReference type="RefSeq" id="XP_022336682.1"/>
    </source>
</evidence>
<dbReference type="Gene3D" id="2.120.10.30">
    <property type="entry name" value="TolB, C-terminal domain"/>
    <property type="match status" value="1"/>
</dbReference>
<dbReference type="RefSeq" id="XP_022336682.1">
    <property type="nucleotide sequence ID" value="XM_022480974.1"/>
</dbReference>
<feature type="region of interest" description="Disordered" evidence="1">
    <location>
        <begin position="1"/>
        <end position="25"/>
    </location>
</feature>
<evidence type="ECO:0000313" key="3">
    <source>
        <dbReference type="RefSeq" id="XP_022336681.1"/>
    </source>
</evidence>
<dbReference type="OrthoDB" id="10460940at2759"/>
<accession>A0A8B8EAZ4</accession>
<evidence type="ECO:0000256" key="1">
    <source>
        <dbReference type="SAM" id="MobiDB-lite"/>
    </source>
</evidence>
<dbReference type="InterPro" id="IPR011042">
    <property type="entry name" value="6-blade_b-propeller_TolB-like"/>
</dbReference>
<protein>
    <submittedName>
        <fullName evidence="3 4">Uncharacterized protein LOC111132981</fullName>
    </submittedName>
</protein>
<gene>
    <name evidence="3 4" type="primary">LOC111132981</name>
</gene>
<evidence type="ECO:0000313" key="2">
    <source>
        <dbReference type="Proteomes" id="UP000694844"/>
    </source>
</evidence>
<dbReference type="AlphaFoldDB" id="A0A8B8EAZ4"/>
<dbReference type="RefSeq" id="XP_022336681.1">
    <property type="nucleotide sequence ID" value="XM_022480973.1"/>
</dbReference>
<dbReference type="SUPFAM" id="SSF63829">
    <property type="entry name" value="Calcium-dependent phosphotriesterase"/>
    <property type="match status" value="1"/>
</dbReference>
<name>A0A8B8EAZ4_CRAVI</name>
<proteinExistence type="predicted"/>
<reference evidence="3 4" key="1">
    <citation type="submission" date="2025-04" db="UniProtKB">
        <authorList>
            <consortium name="RefSeq"/>
        </authorList>
    </citation>
    <scope>IDENTIFICATION</scope>
    <source>
        <tissue evidence="3 4">Whole sample</tissue>
    </source>
</reference>
<dbReference type="KEGG" id="cvn:111132981"/>